<evidence type="ECO:0000313" key="2">
    <source>
        <dbReference type="Proteomes" id="UP001597273"/>
    </source>
</evidence>
<organism evidence="1 2">
    <name type="scientific">Planococcus chinensis</name>
    <dbReference type="NCBI Taxonomy" id="272917"/>
    <lineage>
        <taxon>Bacteria</taxon>
        <taxon>Bacillati</taxon>
        <taxon>Bacillota</taxon>
        <taxon>Bacilli</taxon>
        <taxon>Bacillales</taxon>
        <taxon>Caryophanaceae</taxon>
        <taxon>Planococcus</taxon>
    </lineage>
</organism>
<dbReference type="RefSeq" id="WP_204891768.1">
    <property type="nucleotide sequence ID" value="NZ_JBHUFW010000005.1"/>
</dbReference>
<dbReference type="InterPro" id="IPR016024">
    <property type="entry name" value="ARM-type_fold"/>
</dbReference>
<name>A0ABW4QH79_9BACL</name>
<dbReference type="SUPFAM" id="SSF48371">
    <property type="entry name" value="ARM repeat"/>
    <property type="match status" value="1"/>
</dbReference>
<dbReference type="EMBL" id="JBHUFW010000005">
    <property type="protein sequence ID" value="MFD1862858.1"/>
    <property type="molecule type" value="Genomic_DNA"/>
</dbReference>
<keyword evidence="2" id="KW-1185">Reference proteome</keyword>
<dbReference type="InterPro" id="IPR011989">
    <property type="entry name" value="ARM-like"/>
</dbReference>
<proteinExistence type="predicted"/>
<evidence type="ECO:0008006" key="3">
    <source>
        <dbReference type="Google" id="ProtNLM"/>
    </source>
</evidence>
<comment type="caution">
    <text evidence="1">The sequence shown here is derived from an EMBL/GenBank/DDBJ whole genome shotgun (WGS) entry which is preliminary data.</text>
</comment>
<evidence type="ECO:0000313" key="1">
    <source>
        <dbReference type="EMBL" id="MFD1862858.1"/>
    </source>
</evidence>
<dbReference type="Gene3D" id="1.25.10.10">
    <property type="entry name" value="Leucine-rich Repeat Variant"/>
    <property type="match status" value="1"/>
</dbReference>
<reference evidence="2" key="1">
    <citation type="journal article" date="2019" name="Int. J. Syst. Evol. Microbiol.">
        <title>The Global Catalogue of Microorganisms (GCM) 10K type strain sequencing project: providing services to taxonomists for standard genome sequencing and annotation.</title>
        <authorList>
            <consortium name="The Broad Institute Genomics Platform"/>
            <consortium name="The Broad Institute Genome Sequencing Center for Infectious Disease"/>
            <person name="Wu L."/>
            <person name="Ma J."/>
        </authorList>
    </citation>
    <scope>NUCLEOTIDE SEQUENCE [LARGE SCALE GENOMIC DNA]</scope>
    <source>
        <strain evidence="2">CGMCC 1.15475</strain>
    </source>
</reference>
<protein>
    <recommendedName>
        <fullName evidence="3">HEAT repeat domain-containing protein</fullName>
    </recommendedName>
</protein>
<accession>A0ABW4QH79</accession>
<dbReference type="Proteomes" id="UP001597273">
    <property type="component" value="Unassembled WGS sequence"/>
</dbReference>
<gene>
    <name evidence="1" type="ORF">ACFSDB_07935</name>
</gene>
<sequence length="181" mass="21218">MDQKMKTLFEDSRSTDKERLYSSYLAILAATEQPVNWAYEVWDGLVADLGHKDNHQRSRAAQYLANLAKSDPDKRMLEDFPRIWAVTKDEKFVTARHALQSMWKIALAGPEQKALVTRHLSGRFHDCEEEKNGTLVRSDILQNYRNIYDVQQDKELRQTALELIESVEDPKYKKKYKAIWK</sequence>